<proteinExistence type="predicted"/>
<evidence type="ECO:0000256" key="1">
    <source>
        <dbReference type="SAM" id="MobiDB-lite"/>
    </source>
</evidence>
<feature type="region of interest" description="Disordered" evidence="1">
    <location>
        <begin position="57"/>
        <end position="77"/>
    </location>
</feature>
<sequence>MSGRRTSLREVPEVRWGPVRRPGPGHRPALWPRVGTDLALGRTQQALADLAELRRSGAVAPGETRPRYEEGMGTSSG</sequence>
<protein>
    <submittedName>
        <fullName evidence="2">Uncharacterized protein</fullName>
    </submittedName>
</protein>
<organism evidence="2 3">
    <name type="scientific">Streptomyces genisteinicus</name>
    <dbReference type="NCBI Taxonomy" id="2768068"/>
    <lineage>
        <taxon>Bacteria</taxon>
        <taxon>Bacillati</taxon>
        <taxon>Actinomycetota</taxon>
        <taxon>Actinomycetes</taxon>
        <taxon>Kitasatosporales</taxon>
        <taxon>Streptomycetaceae</taxon>
        <taxon>Streptomyces</taxon>
    </lineage>
</organism>
<dbReference type="Proteomes" id="UP000516230">
    <property type="component" value="Chromosome"/>
</dbReference>
<evidence type="ECO:0000313" key="3">
    <source>
        <dbReference type="Proteomes" id="UP000516230"/>
    </source>
</evidence>
<reference evidence="2 3" key="1">
    <citation type="submission" date="2020-08" db="EMBL/GenBank/DDBJ databases">
        <title>A novel species.</title>
        <authorList>
            <person name="Gao J."/>
        </authorList>
    </citation>
    <scope>NUCLEOTIDE SEQUENCE [LARGE SCALE GENOMIC DNA]</scope>
    <source>
        <strain evidence="2 3">CRPJ-33</strain>
    </source>
</reference>
<accession>A0A7H0HTD4</accession>
<dbReference type="AlphaFoldDB" id="A0A7H0HTD4"/>
<keyword evidence="3" id="KW-1185">Reference proteome</keyword>
<dbReference type="RefSeq" id="WP_187740957.1">
    <property type="nucleotide sequence ID" value="NZ_CP060825.1"/>
</dbReference>
<name>A0A7H0HTD4_9ACTN</name>
<evidence type="ECO:0000313" key="2">
    <source>
        <dbReference type="EMBL" id="QNP63800.1"/>
    </source>
</evidence>
<dbReference type="KEGG" id="sgj:IAG43_13240"/>
<gene>
    <name evidence="2" type="ORF">IAG43_13240</name>
</gene>
<dbReference type="EMBL" id="CP060825">
    <property type="protein sequence ID" value="QNP63800.1"/>
    <property type="molecule type" value="Genomic_DNA"/>
</dbReference>